<name>R9KXQ7_9ACTN</name>
<dbReference type="STRING" id="1235794.C811_01511"/>
<evidence type="ECO:0000313" key="1">
    <source>
        <dbReference type="EMBL" id="EOS51093.1"/>
    </source>
</evidence>
<dbReference type="GeneID" id="82191939"/>
<dbReference type="HOGENOM" id="CLU_195756_2_1_11"/>
<dbReference type="RefSeq" id="WP_016309711.1">
    <property type="nucleotide sequence ID" value="NZ_KE159646.1"/>
</dbReference>
<dbReference type="AlphaFoldDB" id="R9KXQ7"/>
<organism evidence="1 2">
    <name type="scientific">Adlercreutzia caecimuris B7</name>
    <dbReference type="NCBI Taxonomy" id="1235794"/>
    <lineage>
        <taxon>Bacteria</taxon>
        <taxon>Bacillati</taxon>
        <taxon>Actinomycetota</taxon>
        <taxon>Coriobacteriia</taxon>
        <taxon>Eggerthellales</taxon>
        <taxon>Eggerthellaceae</taxon>
        <taxon>Adlercreutzia</taxon>
    </lineage>
</organism>
<reference evidence="1 2" key="1">
    <citation type="submission" date="2013-04" db="EMBL/GenBank/DDBJ databases">
        <title>The Genome Sequence of Enterorhabdus caecimuris B7.</title>
        <authorList>
            <consortium name="The Broad Institute Genomics Platform"/>
            <consortium name="The Broad Institute Genome Sequencing Center for Infectious Disease"/>
            <person name="Earl A."/>
            <person name="Xavier R."/>
            <person name="Elson C."/>
            <person name="Duck W."/>
            <person name="Walker B."/>
            <person name="Young S."/>
            <person name="Zeng Q."/>
            <person name="Gargeya S."/>
            <person name="Fitzgerald M."/>
            <person name="Haas B."/>
            <person name="Abouelleil A."/>
            <person name="Allen A.W."/>
            <person name="Alvarado L."/>
            <person name="Arachchi H.M."/>
            <person name="Berlin A.M."/>
            <person name="Chapman S.B."/>
            <person name="Gainer-Dewar J."/>
            <person name="Goldberg J."/>
            <person name="Griggs A."/>
            <person name="Gujja S."/>
            <person name="Hansen M."/>
            <person name="Howarth C."/>
            <person name="Imamovic A."/>
            <person name="Ireland A."/>
            <person name="Larimer J."/>
            <person name="McCowan C."/>
            <person name="Murphy C."/>
            <person name="Pearson M."/>
            <person name="Poon T.W."/>
            <person name="Priest M."/>
            <person name="Roberts A."/>
            <person name="Saif S."/>
            <person name="Shea T."/>
            <person name="Sisk P."/>
            <person name="Sykes S."/>
            <person name="Wortman J."/>
            <person name="Nusbaum C."/>
            <person name="Birren B."/>
        </authorList>
    </citation>
    <scope>NUCLEOTIDE SEQUENCE [LARGE SCALE GENOMIC DNA]</scope>
    <source>
        <strain evidence="1 2">B7</strain>
    </source>
</reference>
<evidence type="ECO:0008006" key="3">
    <source>
        <dbReference type="Google" id="ProtNLM"/>
    </source>
</evidence>
<gene>
    <name evidence="1" type="ORF">C811_01511</name>
</gene>
<dbReference type="InterPro" id="IPR010022">
    <property type="entry name" value="XkdX"/>
</dbReference>
<accession>R9KXQ7</accession>
<proteinExistence type="predicted"/>
<comment type="caution">
    <text evidence="1">The sequence shown here is derived from an EMBL/GenBank/DDBJ whole genome shotgun (WGS) entry which is preliminary data.</text>
</comment>
<keyword evidence="2" id="KW-1185">Reference proteome</keyword>
<dbReference type="Pfam" id="PF09693">
    <property type="entry name" value="Phage_XkdX"/>
    <property type="match status" value="1"/>
</dbReference>
<protein>
    <recommendedName>
        <fullName evidence="3">XkdX family protein</fullName>
    </recommendedName>
</protein>
<dbReference type="Proteomes" id="UP000014204">
    <property type="component" value="Unassembled WGS sequence"/>
</dbReference>
<dbReference type="EMBL" id="ASSY01000008">
    <property type="protein sequence ID" value="EOS51093.1"/>
    <property type="molecule type" value="Genomic_DNA"/>
</dbReference>
<sequence>MSKTKATDHSPRFALISGFYKRGTWSKKQVEKAAELGHITAEELAEIVGDDAE</sequence>
<evidence type="ECO:0000313" key="2">
    <source>
        <dbReference type="Proteomes" id="UP000014204"/>
    </source>
</evidence>